<name>A0ABS3YLT7_9BACT</name>
<dbReference type="PROSITE" id="PS51707">
    <property type="entry name" value="CYTH"/>
    <property type="match status" value="1"/>
</dbReference>
<dbReference type="Gene3D" id="2.40.320.10">
    <property type="entry name" value="Hypothetical Protein Pfu-838710-001"/>
    <property type="match status" value="1"/>
</dbReference>
<dbReference type="PANTHER" id="PTHR40114:SF1">
    <property type="entry name" value="SLR0698 PROTEIN"/>
    <property type="match status" value="1"/>
</dbReference>
<dbReference type="Pfam" id="PF01928">
    <property type="entry name" value="CYTH"/>
    <property type="match status" value="1"/>
</dbReference>
<protein>
    <submittedName>
        <fullName evidence="2">CYTH domain-containing protein</fullName>
    </submittedName>
</protein>
<evidence type="ECO:0000259" key="1">
    <source>
        <dbReference type="PROSITE" id="PS51707"/>
    </source>
</evidence>
<dbReference type="RefSeq" id="WP_209136946.1">
    <property type="nucleotide sequence ID" value="NZ_JAGHKO010000001.1"/>
</dbReference>
<dbReference type="CDD" id="cd07891">
    <property type="entry name" value="CYTH-like_CthTTM-like_1"/>
    <property type="match status" value="1"/>
</dbReference>
<dbReference type="InterPro" id="IPR023577">
    <property type="entry name" value="CYTH_domain"/>
</dbReference>
<dbReference type="PIRSF" id="PIRSF016487">
    <property type="entry name" value="CYTH_UCP016487"/>
    <property type="match status" value="1"/>
</dbReference>
<dbReference type="EMBL" id="JAGHKO010000001">
    <property type="protein sequence ID" value="MBO9198862.1"/>
    <property type="molecule type" value="Genomic_DNA"/>
</dbReference>
<gene>
    <name evidence="2" type="ORF">J7I42_01215</name>
</gene>
<proteinExistence type="predicted"/>
<evidence type="ECO:0000313" key="3">
    <source>
        <dbReference type="Proteomes" id="UP000677244"/>
    </source>
</evidence>
<sequence>MGIEIERKFLVDKEKWDQVTKEKQSLYRQGYMVSDPEKTIRVRLTDKEAFLTIKGLTVGASRQEFEYPIPVYEAQQLLDGFCDTVVSKIRYFIHHDNKLWEVDEFLGDNEGLMVAEIELESEDEAFSLPDWVGKEVTSEKKYSNSNLAKKPYKSWGKE</sequence>
<evidence type="ECO:0000313" key="2">
    <source>
        <dbReference type="EMBL" id="MBO9198862.1"/>
    </source>
</evidence>
<reference evidence="2 3" key="1">
    <citation type="submission" date="2021-03" db="EMBL/GenBank/DDBJ databases">
        <title>Assistant Professor.</title>
        <authorList>
            <person name="Huq M.A."/>
        </authorList>
    </citation>
    <scope>NUCLEOTIDE SEQUENCE [LARGE SCALE GENOMIC DNA]</scope>
    <source>
        <strain evidence="2 3">MAH-29</strain>
    </source>
</reference>
<comment type="caution">
    <text evidence="2">The sequence shown here is derived from an EMBL/GenBank/DDBJ whole genome shotgun (WGS) entry which is preliminary data.</text>
</comment>
<keyword evidence="3" id="KW-1185">Reference proteome</keyword>
<dbReference type="InterPro" id="IPR012042">
    <property type="entry name" value="NeuTTM/CthTTM-like"/>
</dbReference>
<accession>A0ABS3YLT7</accession>
<dbReference type="Proteomes" id="UP000677244">
    <property type="component" value="Unassembled WGS sequence"/>
</dbReference>
<dbReference type="InterPro" id="IPR033469">
    <property type="entry name" value="CYTH-like_dom_sf"/>
</dbReference>
<dbReference type="PANTHER" id="PTHR40114">
    <property type="entry name" value="SLR0698 PROTEIN"/>
    <property type="match status" value="1"/>
</dbReference>
<organism evidence="2 3">
    <name type="scientific">Niastella soli</name>
    <dbReference type="NCBI Taxonomy" id="2821487"/>
    <lineage>
        <taxon>Bacteria</taxon>
        <taxon>Pseudomonadati</taxon>
        <taxon>Bacteroidota</taxon>
        <taxon>Chitinophagia</taxon>
        <taxon>Chitinophagales</taxon>
        <taxon>Chitinophagaceae</taxon>
        <taxon>Niastella</taxon>
    </lineage>
</organism>
<feature type="domain" description="CYTH" evidence="1">
    <location>
        <begin position="2"/>
        <end position="149"/>
    </location>
</feature>
<dbReference type="SUPFAM" id="SSF55154">
    <property type="entry name" value="CYTH-like phosphatases"/>
    <property type="match status" value="1"/>
</dbReference>
<dbReference type="SMART" id="SM01118">
    <property type="entry name" value="CYTH"/>
    <property type="match status" value="1"/>
</dbReference>